<feature type="region of interest" description="Disordered" evidence="8">
    <location>
        <begin position="130"/>
        <end position="162"/>
    </location>
</feature>
<proteinExistence type="inferred from homology"/>
<evidence type="ECO:0000256" key="6">
    <source>
        <dbReference type="ARBA" id="ARBA00035243"/>
    </source>
</evidence>
<dbReference type="GO" id="GO:0003735">
    <property type="term" value="F:structural constituent of ribosome"/>
    <property type="evidence" value="ECO:0007669"/>
    <property type="project" value="UniProtKB-UniRule"/>
</dbReference>
<dbReference type="GO" id="GO:0022625">
    <property type="term" value="C:cytosolic large ribosomal subunit"/>
    <property type="evidence" value="ECO:0007669"/>
    <property type="project" value="TreeGrafter"/>
</dbReference>
<evidence type="ECO:0000256" key="5">
    <source>
        <dbReference type="ARBA" id="ARBA00023274"/>
    </source>
</evidence>
<keyword evidence="3 7" id="KW-0694">RNA-binding</keyword>
<dbReference type="NCBIfam" id="TIGR03625">
    <property type="entry name" value="L3_bact"/>
    <property type="match status" value="1"/>
</dbReference>
<comment type="function">
    <text evidence="7">One of the primary rRNA binding proteins, it binds directly near the 3'-end of the 23S rRNA, where it nucleates assembly of the 50S subunit.</text>
</comment>
<dbReference type="Gene3D" id="2.40.30.10">
    <property type="entry name" value="Translation factors"/>
    <property type="match status" value="1"/>
</dbReference>
<dbReference type="GO" id="GO:0006412">
    <property type="term" value="P:translation"/>
    <property type="evidence" value="ECO:0007669"/>
    <property type="project" value="UniProtKB-UniRule"/>
</dbReference>
<dbReference type="EMBL" id="MGHY01000005">
    <property type="protein sequence ID" value="OGM80038.1"/>
    <property type="molecule type" value="Genomic_DNA"/>
</dbReference>
<dbReference type="AlphaFoldDB" id="A0A1F8CWE4"/>
<dbReference type="SUPFAM" id="SSF50447">
    <property type="entry name" value="Translation proteins"/>
    <property type="match status" value="1"/>
</dbReference>
<reference evidence="9 10" key="1">
    <citation type="journal article" date="2016" name="Nat. Commun.">
        <title>Thousands of microbial genomes shed light on interconnected biogeochemical processes in an aquifer system.</title>
        <authorList>
            <person name="Anantharaman K."/>
            <person name="Brown C.T."/>
            <person name="Hug L.A."/>
            <person name="Sharon I."/>
            <person name="Castelle C.J."/>
            <person name="Probst A.J."/>
            <person name="Thomas B.C."/>
            <person name="Singh A."/>
            <person name="Wilkins M.J."/>
            <person name="Karaoz U."/>
            <person name="Brodie E.L."/>
            <person name="Williams K.H."/>
            <person name="Hubbard S.S."/>
            <person name="Banfield J.F."/>
        </authorList>
    </citation>
    <scope>NUCLEOTIDE SEQUENCE [LARGE SCALE GENOMIC DNA]</scope>
</reference>
<dbReference type="Gene3D" id="3.30.160.810">
    <property type="match status" value="1"/>
</dbReference>
<evidence type="ECO:0000256" key="3">
    <source>
        <dbReference type="ARBA" id="ARBA00022884"/>
    </source>
</evidence>
<comment type="caution">
    <text evidence="9">The sequence shown here is derived from an EMBL/GenBank/DDBJ whole genome shotgun (WGS) entry which is preliminary data.</text>
</comment>
<evidence type="ECO:0000256" key="4">
    <source>
        <dbReference type="ARBA" id="ARBA00022980"/>
    </source>
</evidence>
<keyword evidence="2 7" id="KW-0699">rRNA-binding</keyword>
<dbReference type="HAMAP" id="MF_01325_B">
    <property type="entry name" value="Ribosomal_uL3_B"/>
    <property type="match status" value="1"/>
</dbReference>
<dbReference type="InterPro" id="IPR009000">
    <property type="entry name" value="Transl_B-barrel_sf"/>
</dbReference>
<name>A0A1F8CWE4_9BACT</name>
<dbReference type="InterPro" id="IPR019927">
    <property type="entry name" value="Ribosomal_uL3_bac/org-type"/>
</dbReference>
<dbReference type="InterPro" id="IPR000597">
    <property type="entry name" value="Ribosomal_uL3"/>
</dbReference>
<evidence type="ECO:0000256" key="2">
    <source>
        <dbReference type="ARBA" id="ARBA00022730"/>
    </source>
</evidence>
<organism evidence="9 10">
    <name type="scientific">Candidatus Woesebacteria bacterium RIFOXYB1_FULL_38_16</name>
    <dbReference type="NCBI Taxonomy" id="1802538"/>
    <lineage>
        <taxon>Bacteria</taxon>
        <taxon>Candidatus Woeseibacteriota</taxon>
    </lineage>
</organism>
<dbReference type="PANTHER" id="PTHR11229">
    <property type="entry name" value="50S RIBOSOMAL PROTEIN L3"/>
    <property type="match status" value="1"/>
</dbReference>
<evidence type="ECO:0000256" key="7">
    <source>
        <dbReference type="HAMAP-Rule" id="MF_01325"/>
    </source>
</evidence>
<accession>A0A1F8CWE4</accession>
<gene>
    <name evidence="7" type="primary">rplC</name>
    <name evidence="9" type="ORF">A2382_05140</name>
</gene>
<dbReference type="PANTHER" id="PTHR11229:SF16">
    <property type="entry name" value="LARGE RIBOSOMAL SUBUNIT PROTEIN UL3C"/>
    <property type="match status" value="1"/>
</dbReference>
<dbReference type="STRING" id="1802538.A2382_05140"/>
<dbReference type="Proteomes" id="UP000178999">
    <property type="component" value="Unassembled WGS sequence"/>
</dbReference>
<dbReference type="FunFam" id="2.40.30.10:FF:000004">
    <property type="entry name" value="50S ribosomal protein L3"/>
    <property type="match status" value="1"/>
</dbReference>
<comment type="similarity">
    <text evidence="1 7">Belongs to the universal ribosomal protein uL3 family.</text>
</comment>
<evidence type="ECO:0000313" key="9">
    <source>
        <dbReference type="EMBL" id="OGM80038.1"/>
    </source>
</evidence>
<protein>
    <recommendedName>
        <fullName evidence="6 7">Large ribosomal subunit protein uL3</fullName>
    </recommendedName>
</protein>
<evidence type="ECO:0000256" key="1">
    <source>
        <dbReference type="ARBA" id="ARBA00006540"/>
    </source>
</evidence>
<dbReference type="GO" id="GO:0019843">
    <property type="term" value="F:rRNA binding"/>
    <property type="evidence" value="ECO:0007669"/>
    <property type="project" value="UniProtKB-UniRule"/>
</dbReference>
<comment type="subunit">
    <text evidence="7">Part of the 50S ribosomal subunit. Forms a cluster with proteins L14 and L19.</text>
</comment>
<keyword evidence="4 7" id="KW-0689">Ribosomal protein</keyword>
<evidence type="ECO:0000256" key="8">
    <source>
        <dbReference type="SAM" id="MobiDB-lite"/>
    </source>
</evidence>
<sequence length="219" mass="23740">MINTLLGKKVEMDQAFVKDTRVPVSVVKIGPCVVTQIKMQEKDGYSSIQIGFGDRNINKFTKPMQGHLKGALKEDKAPNFLKEVRTSGEEEFKIGDLITTSQVFEEGDIISVTGVSKGKGFAGGVKRWGFAGGPKTHGQSDRHRAPGSIGQGTSPGRVHKGKKMAGRMGGEQKTIKNLKVVGIDLEKGTMMISGPIPGSFGTRLVIKRLNERKETSENE</sequence>
<keyword evidence="5 7" id="KW-0687">Ribonucleoprotein</keyword>
<dbReference type="Pfam" id="PF00297">
    <property type="entry name" value="Ribosomal_L3"/>
    <property type="match status" value="1"/>
</dbReference>
<evidence type="ECO:0000313" key="10">
    <source>
        <dbReference type="Proteomes" id="UP000178999"/>
    </source>
</evidence>